<evidence type="ECO:0000313" key="1">
    <source>
        <dbReference type="EMBL" id="QJA80012.1"/>
    </source>
</evidence>
<dbReference type="AlphaFoldDB" id="A0A6M3KDT7"/>
<name>A0A6M3KDT7_9ZZZZ</name>
<dbReference type="EMBL" id="MT142402">
    <property type="protein sequence ID" value="QJA80012.1"/>
    <property type="molecule type" value="Genomic_DNA"/>
</dbReference>
<protein>
    <submittedName>
        <fullName evidence="1">Uncharacterized protein</fullName>
    </submittedName>
</protein>
<gene>
    <name evidence="1" type="ORF">MM415A00796_0016</name>
</gene>
<sequence length="160" mass="17335">MGDESTPVDVGSAPGEVQAGAGVVAEQLGDVRWVYEHYGDSEEQLGEGDAPSKGAWGLLCACRRDKNAYLKVLERIHPRDGGLAGEESAAALLDLEARVQREWGELAGVLDLACRRPEFVEPLARFAAEWGREHPRKSAAELEAIARNTSNVMEPDEVPL</sequence>
<accession>A0A6M3KDT7</accession>
<proteinExistence type="predicted"/>
<organism evidence="1">
    <name type="scientific">viral metagenome</name>
    <dbReference type="NCBI Taxonomy" id="1070528"/>
    <lineage>
        <taxon>unclassified sequences</taxon>
        <taxon>metagenomes</taxon>
        <taxon>organismal metagenomes</taxon>
    </lineage>
</organism>
<reference evidence="1" key="1">
    <citation type="submission" date="2020-03" db="EMBL/GenBank/DDBJ databases">
        <title>The deep terrestrial virosphere.</title>
        <authorList>
            <person name="Holmfeldt K."/>
            <person name="Nilsson E."/>
            <person name="Simone D."/>
            <person name="Lopez-Fernandez M."/>
            <person name="Wu X."/>
            <person name="de Brujin I."/>
            <person name="Lundin D."/>
            <person name="Andersson A."/>
            <person name="Bertilsson S."/>
            <person name="Dopson M."/>
        </authorList>
    </citation>
    <scope>NUCLEOTIDE SEQUENCE</scope>
    <source>
        <strain evidence="1">MM415A00796</strain>
    </source>
</reference>